<reference evidence="1 2" key="1">
    <citation type="submission" date="2020-12" db="EMBL/GenBank/DDBJ databases">
        <title>Metabolic potential, ecology and presence of endohyphal bacteria is reflected in genomic diversity of Mucoromycotina.</title>
        <authorList>
            <person name="Muszewska A."/>
            <person name="Okrasinska A."/>
            <person name="Steczkiewicz K."/>
            <person name="Drgas O."/>
            <person name="Orlowska M."/>
            <person name="Perlinska-Lenart U."/>
            <person name="Aleksandrzak-Piekarczyk T."/>
            <person name="Szatraj K."/>
            <person name="Zielenkiewicz U."/>
            <person name="Pilsyk S."/>
            <person name="Malc E."/>
            <person name="Mieczkowski P."/>
            <person name="Kruszewska J.S."/>
            <person name="Biernat P."/>
            <person name="Pawlowska J."/>
        </authorList>
    </citation>
    <scope>NUCLEOTIDE SEQUENCE [LARGE SCALE GENOMIC DNA]</scope>
    <source>
        <strain evidence="1 2">CBS 142.35</strain>
    </source>
</reference>
<gene>
    <name evidence="1" type="ORF">INT45_000701</name>
</gene>
<keyword evidence="2" id="KW-1185">Reference proteome</keyword>
<proteinExistence type="predicted"/>
<organism evidence="1 2">
    <name type="scientific">Circinella minor</name>
    <dbReference type="NCBI Taxonomy" id="1195481"/>
    <lineage>
        <taxon>Eukaryota</taxon>
        <taxon>Fungi</taxon>
        <taxon>Fungi incertae sedis</taxon>
        <taxon>Mucoromycota</taxon>
        <taxon>Mucoromycotina</taxon>
        <taxon>Mucoromycetes</taxon>
        <taxon>Mucorales</taxon>
        <taxon>Lichtheimiaceae</taxon>
        <taxon>Circinella</taxon>
    </lineage>
</organism>
<sequence length="118" mass="13761">MKDLIPADDPGLIVRFLQQQVDMVRQTLDKLHPSLKFSKTTYLFPNVCRPPAKIDTGRQPSEKIRLGRKFLKDIEAYLQAYGLDFEQHWCRLIQLIRDPNQRAQLLTTPPISLLSEWS</sequence>
<dbReference type="AlphaFoldDB" id="A0A8H7VF90"/>
<name>A0A8H7VF90_9FUNG</name>
<dbReference type="EMBL" id="JAEPRB010000371">
    <property type="protein sequence ID" value="KAG2216697.1"/>
    <property type="molecule type" value="Genomic_DNA"/>
</dbReference>
<evidence type="ECO:0000313" key="1">
    <source>
        <dbReference type="EMBL" id="KAG2216697.1"/>
    </source>
</evidence>
<accession>A0A8H7VF90</accession>
<evidence type="ECO:0000313" key="2">
    <source>
        <dbReference type="Proteomes" id="UP000646827"/>
    </source>
</evidence>
<dbReference type="Proteomes" id="UP000646827">
    <property type="component" value="Unassembled WGS sequence"/>
</dbReference>
<protein>
    <submittedName>
        <fullName evidence="1">Uncharacterized protein</fullName>
    </submittedName>
</protein>
<comment type="caution">
    <text evidence="1">The sequence shown here is derived from an EMBL/GenBank/DDBJ whole genome shotgun (WGS) entry which is preliminary data.</text>
</comment>